<dbReference type="PATRIC" id="fig|1538.10.peg.2471"/>
<accession>A0A168MH40</accession>
<proteinExistence type="predicted"/>
<comment type="caution">
    <text evidence="1">The sequence shown here is derived from an EMBL/GenBank/DDBJ whole genome shotgun (WGS) entry which is preliminary data.</text>
</comment>
<name>A0A168MH40_9CLOT</name>
<evidence type="ECO:0000313" key="1">
    <source>
        <dbReference type="EMBL" id="OAA84680.1"/>
    </source>
</evidence>
<protein>
    <submittedName>
        <fullName evidence="1">Uncharacterized protein</fullName>
    </submittedName>
</protein>
<sequence>MRVKYLIETINTSNATVVFDSPEIVARRLGAGVTNPIYFTCVDEKEKLLYERCKDKSNFVSNTPSIHLPDLSVRELVNIYECDGTGSLEITKDILSSFFSDDMSEDIVFVIYIFLHEVGHWIQFANMSNKIKAFLSEDIELSKANFDKMQQAFIQRDERIRRGNSCPLTAKEKALFKQLSLEYREIPKEKDADKYALEHMEKALVKYYNNL</sequence>
<dbReference type="EMBL" id="LITT01000035">
    <property type="protein sequence ID" value="OAA84680.1"/>
    <property type="molecule type" value="Genomic_DNA"/>
</dbReference>
<dbReference type="Proteomes" id="UP000077407">
    <property type="component" value="Unassembled WGS sequence"/>
</dbReference>
<dbReference type="OrthoDB" id="2083719at2"/>
<gene>
    <name evidence="1" type="ORF">WY13_02579</name>
</gene>
<dbReference type="RefSeq" id="WP_063555977.1">
    <property type="nucleotide sequence ID" value="NZ_LITT01000035.1"/>
</dbReference>
<evidence type="ECO:0000313" key="2">
    <source>
        <dbReference type="Proteomes" id="UP000077407"/>
    </source>
</evidence>
<dbReference type="AlphaFoldDB" id="A0A168MH40"/>
<organism evidence="1 2">
    <name type="scientific">Clostridium ljungdahlii</name>
    <dbReference type="NCBI Taxonomy" id="1538"/>
    <lineage>
        <taxon>Bacteria</taxon>
        <taxon>Bacillati</taxon>
        <taxon>Bacillota</taxon>
        <taxon>Clostridia</taxon>
        <taxon>Eubacteriales</taxon>
        <taxon>Clostridiaceae</taxon>
        <taxon>Clostridium</taxon>
    </lineage>
</organism>
<reference evidence="1 2" key="1">
    <citation type="journal article" date="2015" name="Biotechnol. Bioeng.">
        <title>Genome sequence and phenotypic characterization of Caulobacter segnis.</title>
        <authorList>
            <person name="Patel S."/>
            <person name="Fletcher B."/>
            <person name="Scott D.C."/>
            <person name="Ely B."/>
        </authorList>
    </citation>
    <scope>NUCLEOTIDE SEQUENCE [LARGE SCALE GENOMIC DNA]</scope>
    <source>
        <strain evidence="1 2">ERI-2</strain>
    </source>
</reference>